<keyword evidence="2" id="KW-1185">Reference proteome</keyword>
<dbReference type="RefSeq" id="WP_274162642.1">
    <property type="nucleotide sequence ID" value="NZ_JAJUBC010000001.1"/>
</dbReference>
<comment type="caution">
    <text evidence="1">The sequence shown here is derived from an EMBL/GenBank/DDBJ whole genome shotgun (WGS) entry which is preliminary data.</text>
</comment>
<sequence length="518" mass="59203">MKASATEMKSGYYLFDSLSHYQDSDRESLGLDYQYELLQDQILYLDIEQRLLSVYQYTEKYDNHLEILKASEPIKQGFTVVSGNLFGSNIHINTKDDVPELLVIDDLVIGGIFGEQYRSYWRLVQPENEGLVKARDNQQQLHDDFMFHKESLVENINACLVDKFWGDGGYLQSLSTLADTSSPHTWSSFSVELPLQKIDIESQFSRVSSRSKYHFIDPLAIQRFFSRKNSDYLMAKATKSAGETNTRSIALSIDDVGIQIHELDAGKDSIDWAAWQRNVVASPIQVLYQDDHNLIYIGPYLDEIILTRRDYDPINKVHVFLGAGVDLTMGSQLEVCKRFSIFNSLRQAEPQFTVAELIALSDSDFNQRYGKNLVSTHYYDLITNYFLNADNNQKLQGMIQAPPSMFADLSYKVYSKGDVSALASHVEDILDFNSKYSPETIIVNEYQHSSGTINLLTIPSKGRTTLYFVIEYKGRSHVFEKYFYLNDYLTNIRVALLIKEILATDWQAILVDGSVDAQ</sequence>
<organism evidence="1 2">
    <name type="scientific">Enterovibrio gelatinilyticus</name>
    <dbReference type="NCBI Taxonomy" id="2899819"/>
    <lineage>
        <taxon>Bacteria</taxon>
        <taxon>Pseudomonadati</taxon>
        <taxon>Pseudomonadota</taxon>
        <taxon>Gammaproteobacteria</taxon>
        <taxon>Vibrionales</taxon>
        <taxon>Vibrionaceae</taxon>
        <taxon>Enterovibrio</taxon>
    </lineage>
</organism>
<dbReference type="Proteomes" id="UP001149400">
    <property type="component" value="Unassembled WGS sequence"/>
</dbReference>
<evidence type="ECO:0000313" key="2">
    <source>
        <dbReference type="Proteomes" id="UP001149400"/>
    </source>
</evidence>
<proteinExistence type="predicted"/>
<evidence type="ECO:0000313" key="1">
    <source>
        <dbReference type="EMBL" id="MDD1791691.1"/>
    </source>
</evidence>
<name>A0ABT5QUL7_9GAMM</name>
<reference evidence="1" key="1">
    <citation type="submission" date="2021-12" db="EMBL/GenBank/DDBJ databases">
        <title>Enterovibrio ZSDZ35 sp. nov. and Enterovibrio ZSDZ42 sp. nov., isolated from coastal seawater in Qingdao.</title>
        <authorList>
            <person name="Zhang P."/>
        </authorList>
    </citation>
    <scope>NUCLEOTIDE SEQUENCE</scope>
    <source>
        <strain evidence="1">ZSDZ42</strain>
    </source>
</reference>
<gene>
    <name evidence="1" type="ORF">LRP50_00925</name>
</gene>
<protein>
    <submittedName>
        <fullName evidence="1">Uncharacterized protein</fullName>
    </submittedName>
</protein>
<accession>A0ABT5QUL7</accession>
<dbReference type="EMBL" id="JAJUBC010000001">
    <property type="protein sequence ID" value="MDD1791691.1"/>
    <property type="molecule type" value="Genomic_DNA"/>
</dbReference>